<evidence type="ECO:0000256" key="1">
    <source>
        <dbReference type="ARBA" id="ARBA00011028"/>
    </source>
</evidence>
<dbReference type="AlphaFoldDB" id="A0A7Y9S1Q7"/>
<dbReference type="Pfam" id="PF01297">
    <property type="entry name" value="ZnuA"/>
    <property type="match status" value="1"/>
</dbReference>
<feature type="chain" id="PRO_5031516742" evidence="5">
    <location>
        <begin position="28"/>
        <end position="316"/>
    </location>
</feature>
<keyword evidence="7" id="KW-1185">Reference proteome</keyword>
<evidence type="ECO:0000313" key="7">
    <source>
        <dbReference type="Proteomes" id="UP000540656"/>
    </source>
</evidence>
<dbReference type="RefSeq" id="WP_179503597.1">
    <property type="nucleotide sequence ID" value="NZ_JACCAA010000001.1"/>
</dbReference>
<keyword evidence="2" id="KW-0813">Transport</keyword>
<evidence type="ECO:0000256" key="5">
    <source>
        <dbReference type="SAM" id="SignalP"/>
    </source>
</evidence>
<feature type="region of interest" description="Disordered" evidence="4">
    <location>
        <begin position="120"/>
        <end position="151"/>
    </location>
</feature>
<evidence type="ECO:0000313" key="6">
    <source>
        <dbReference type="EMBL" id="NYG60696.1"/>
    </source>
</evidence>
<accession>A0A7Y9S1Q7</accession>
<dbReference type="InterPro" id="IPR006127">
    <property type="entry name" value="ZnuA-like"/>
</dbReference>
<protein>
    <submittedName>
        <fullName evidence="6">Zinc transport system substrate-binding protein</fullName>
    </submittedName>
</protein>
<dbReference type="InterPro" id="IPR050492">
    <property type="entry name" value="Bact_metal-bind_prot9"/>
</dbReference>
<sequence length="316" mass="34253">MNLPVTRYVVPALVSASLFLAGCGALSGDGGDVNQTRITTAFYPLEYAAERVAGSHFDVVNLTGPGTEPHDLELSVKQTGQVADARLVIFQKGFQPAVDKAVEQNANGDMLNASEVVELRGHSEEEDAGHEDEGHEDEGHDHDHGEDDPHFWLDPLKMADFSDEIAKSLAEIDPDHEADFTANAADFRTELEALDKEYADGLANCERTTVVVNHDAFGYLSRYGLKFESITGLSPGAEPTATERARLQELIREKGLTTVFSETLDSKKAAESLAGDLKINASVLDPIEGLGDSTSKENYLSLMTKNLESLKQANEC</sequence>
<dbReference type="GO" id="GO:0046872">
    <property type="term" value="F:metal ion binding"/>
    <property type="evidence" value="ECO:0007669"/>
    <property type="project" value="InterPro"/>
</dbReference>
<dbReference type="Proteomes" id="UP000540656">
    <property type="component" value="Unassembled WGS sequence"/>
</dbReference>
<evidence type="ECO:0000256" key="3">
    <source>
        <dbReference type="ARBA" id="ARBA00022729"/>
    </source>
</evidence>
<proteinExistence type="inferred from homology"/>
<feature type="signal peptide" evidence="5">
    <location>
        <begin position="1"/>
        <end position="27"/>
    </location>
</feature>
<organism evidence="6 7">
    <name type="scientific">Nocardioides daedukensis</name>
    <dbReference type="NCBI Taxonomy" id="634462"/>
    <lineage>
        <taxon>Bacteria</taxon>
        <taxon>Bacillati</taxon>
        <taxon>Actinomycetota</taxon>
        <taxon>Actinomycetes</taxon>
        <taxon>Propionibacteriales</taxon>
        <taxon>Nocardioidaceae</taxon>
        <taxon>Nocardioides</taxon>
    </lineage>
</organism>
<comment type="similarity">
    <text evidence="1">Belongs to the bacterial solute-binding protein 9 family.</text>
</comment>
<reference evidence="6 7" key="1">
    <citation type="submission" date="2020-07" db="EMBL/GenBank/DDBJ databases">
        <title>Sequencing the genomes of 1000 actinobacteria strains.</title>
        <authorList>
            <person name="Klenk H.-P."/>
        </authorList>
    </citation>
    <scope>NUCLEOTIDE SEQUENCE [LARGE SCALE GENOMIC DNA]</scope>
    <source>
        <strain evidence="6 7">DSM 23819</strain>
    </source>
</reference>
<comment type="caution">
    <text evidence="6">The sequence shown here is derived from an EMBL/GenBank/DDBJ whole genome shotgun (WGS) entry which is preliminary data.</text>
</comment>
<evidence type="ECO:0000256" key="2">
    <source>
        <dbReference type="ARBA" id="ARBA00022448"/>
    </source>
</evidence>
<name>A0A7Y9S1Q7_9ACTN</name>
<evidence type="ECO:0000256" key="4">
    <source>
        <dbReference type="SAM" id="MobiDB-lite"/>
    </source>
</evidence>
<dbReference type="Gene3D" id="3.40.50.1980">
    <property type="entry name" value="Nitrogenase molybdenum iron protein domain"/>
    <property type="match status" value="2"/>
</dbReference>
<gene>
    <name evidence="6" type="ORF">BJ980_003619</name>
</gene>
<dbReference type="PROSITE" id="PS51257">
    <property type="entry name" value="PROKAR_LIPOPROTEIN"/>
    <property type="match status" value="1"/>
</dbReference>
<dbReference type="EMBL" id="JACCAA010000001">
    <property type="protein sequence ID" value="NYG60696.1"/>
    <property type="molecule type" value="Genomic_DNA"/>
</dbReference>
<keyword evidence="3 5" id="KW-0732">Signal</keyword>
<dbReference type="PANTHER" id="PTHR42953">
    <property type="entry name" value="HIGH-AFFINITY ZINC UPTAKE SYSTEM PROTEIN ZNUA-RELATED"/>
    <property type="match status" value="1"/>
</dbReference>
<feature type="compositionally biased region" description="Basic and acidic residues" evidence="4">
    <location>
        <begin position="131"/>
        <end position="151"/>
    </location>
</feature>
<dbReference type="SUPFAM" id="SSF53807">
    <property type="entry name" value="Helical backbone' metal receptor"/>
    <property type="match status" value="1"/>
</dbReference>
<dbReference type="GO" id="GO:0030001">
    <property type="term" value="P:metal ion transport"/>
    <property type="evidence" value="ECO:0007669"/>
    <property type="project" value="InterPro"/>
</dbReference>
<dbReference type="PANTHER" id="PTHR42953:SF3">
    <property type="entry name" value="HIGH-AFFINITY ZINC UPTAKE SYSTEM PROTEIN ZNUA"/>
    <property type="match status" value="1"/>
</dbReference>